<feature type="binding site" evidence="17">
    <location>
        <position position="193"/>
    </location>
    <ligand>
        <name>Mn(2+)</name>
        <dbReference type="ChEBI" id="CHEBI:29035"/>
    </ligand>
</feature>
<evidence type="ECO:0000256" key="18">
    <source>
        <dbReference type="PIRSR" id="PIRSR605027-4"/>
    </source>
</evidence>
<evidence type="ECO:0000313" key="22">
    <source>
        <dbReference type="EMBL" id="JAP70098.1"/>
    </source>
</evidence>
<name>A0A131XV48_IXORI</name>
<evidence type="ECO:0000256" key="21">
    <source>
        <dbReference type="SAM" id="MobiDB-lite"/>
    </source>
</evidence>
<comment type="subcellular location">
    <subcellularLocation>
        <location evidence="2 20">Golgi apparatus membrane</location>
        <topology evidence="2 20">Single-pass type II membrane protein</topology>
    </subcellularLocation>
</comment>
<dbReference type="SUPFAM" id="SSF53448">
    <property type="entry name" value="Nucleotide-diphospho-sugar transferases"/>
    <property type="match status" value="1"/>
</dbReference>
<dbReference type="Pfam" id="PF03360">
    <property type="entry name" value="Glyco_transf_43"/>
    <property type="match status" value="1"/>
</dbReference>
<sequence length="348" mass="39074">MFTRCRLRPTRLLTAAACVGALLWLLVLLVTTERCLVPSRETERYWRERCVHFIRAKLGASGPSGDCLSALHKLADGGQTLPTIYAITPTYSRHVQEAELTRLSHTFRLVPQLHWIVVEDGKERTELVGDLLRRSGVAHTHLHAATPPEQVLALGQPSWLRPKGVLQRNRALQWLRDTLPRGSSGVVFFADDDNTYDLRLFEEMRDTRTVSVWPVGLVGGLVVEKPLVRDGRVVGWNAVWKPHRPFPVDMAGFAVSLGLLLGRPQAQFRLGLPRGMQESHLLGRLVAGLHELEPKARNCSQVLVWHTRTEAPKLDMEKKKGPKSQAEPRRKKNSVADELRNPAKKGSP</sequence>
<organism evidence="22">
    <name type="scientific">Ixodes ricinus</name>
    <name type="common">Common tick</name>
    <name type="synonym">Acarus ricinus</name>
    <dbReference type="NCBI Taxonomy" id="34613"/>
    <lineage>
        <taxon>Eukaryota</taxon>
        <taxon>Metazoa</taxon>
        <taxon>Ecdysozoa</taxon>
        <taxon>Arthropoda</taxon>
        <taxon>Chelicerata</taxon>
        <taxon>Arachnida</taxon>
        <taxon>Acari</taxon>
        <taxon>Parasitiformes</taxon>
        <taxon>Ixodida</taxon>
        <taxon>Ixodoidea</taxon>
        <taxon>Ixodidae</taxon>
        <taxon>Ixodinae</taxon>
        <taxon>Ixodes</taxon>
    </lineage>
</organism>
<evidence type="ECO:0000256" key="5">
    <source>
        <dbReference type="ARBA" id="ARBA00012641"/>
    </source>
</evidence>
<evidence type="ECO:0000256" key="20">
    <source>
        <dbReference type="RuleBase" id="RU363127"/>
    </source>
</evidence>
<evidence type="ECO:0000256" key="14">
    <source>
        <dbReference type="ARBA" id="ARBA00023211"/>
    </source>
</evidence>
<dbReference type="InterPro" id="IPR029044">
    <property type="entry name" value="Nucleotide-diphossugar_trans"/>
</dbReference>
<evidence type="ECO:0000256" key="10">
    <source>
        <dbReference type="ARBA" id="ARBA00022989"/>
    </source>
</evidence>
<accession>A0A131XV48</accession>
<keyword evidence="14 17" id="KW-0464">Manganese</keyword>
<feature type="active site" description="Proton donor/acceptor" evidence="16">
    <location>
        <position position="278"/>
    </location>
</feature>
<feature type="region of interest" description="Disordered" evidence="21">
    <location>
        <begin position="310"/>
        <end position="348"/>
    </location>
</feature>
<keyword evidence="11 20" id="KW-0333">Golgi apparatus</keyword>
<dbReference type="FunFam" id="3.90.550.10:FF:000044">
    <property type="entry name" value="Galactosylgalactosylxylosylprotein 3-beta-glucuronosyltransferase"/>
    <property type="match status" value="1"/>
</dbReference>
<keyword evidence="7" id="KW-0812">Transmembrane</keyword>
<dbReference type="GO" id="GO:0046872">
    <property type="term" value="F:metal ion binding"/>
    <property type="evidence" value="ECO:0007669"/>
    <property type="project" value="UniProtKB-KW"/>
</dbReference>
<dbReference type="InterPro" id="IPR005027">
    <property type="entry name" value="Glyco_trans_43"/>
</dbReference>
<keyword evidence="10" id="KW-1133">Transmembrane helix</keyword>
<evidence type="ECO:0000256" key="13">
    <source>
        <dbReference type="ARBA" id="ARBA00023180"/>
    </source>
</evidence>
<comment type="catalytic activity">
    <reaction evidence="15 20">
        <text>3-O-(beta-D-galactosyl-(1-&gt;3)-beta-D-galactosyl-(1-&gt;4)-beta-D-xylosyl)-L-seryl-[protein] + UDP-alpha-D-glucuronate = 3-O-(beta-D-GlcA-(1-&gt;3)-beta-D-Gal-(1-&gt;3)-beta-D-Gal-(1-&gt;4)-beta-D-Xyl)-L-seryl-[protein] + UDP + H(+)</text>
        <dbReference type="Rhea" id="RHEA:24168"/>
        <dbReference type="Rhea" id="RHEA-COMP:12571"/>
        <dbReference type="Rhea" id="RHEA-COMP:12573"/>
        <dbReference type="ChEBI" id="CHEBI:15378"/>
        <dbReference type="ChEBI" id="CHEBI:58052"/>
        <dbReference type="ChEBI" id="CHEBI:58223"/>
        <dbReference type="ChEBI" id="CHEBI:132090"/>
        <dbReference type="ChEBI" id="CHEBI:132093"/>
        <dbReference type="EC" id="2.4.1.135"/>
    </reaction>
</comment>
<reference evidence="22" key="1">
    <citation type="submission" date="2016-02" db="EMBL/GenBank/DDBJ databases">
        <title>RNAseq analyses of the midgut from blood- or serum-fed Ixodes ricinus ticks.</title>
        <authorList>
            <person name="Perner J."/>
            <person name="Provaznik J."/>
            <person name="Schrenkova J."/>
            <person name="Urbanova V."/>
            <person name="Ribeiro J.M."/>
            <person name="Kopacek P."/>
        </authorList>
    </citation>
    <scope>NUCLEOTIDE SEQUENCE</scope>
    <source>
        <tissue evidence="22">Gut</tissue>
    </source>
</reference>
<dbReference type="GO" id="GO:0015018">
    <property type="term" value="F:galactosylgalactosylxylosylprotein 3-beta-glucuronosyltransferase activity"/>
    <property type="evidence" value="ECO:0007669"/>
    <property type="project" value="UniProtKB-UniRule"/>
</dbReference>
<keyword evidence="8 17" id="KW-0479">Metal-binding</keyword>
<dbReference type="PANTHER" id="PTHR10896">
    <property type="entry name" value="GALACTOSYLGALACTOSYLXYLOSYLPROTEIN 3-BETA-GLUCURONOSYLTRANSFERASE BETA-1,3-GLUCURONYLTRANSFERASE"/>
    <property type="match status" value="1"/>
</dbReference>
<evidence type="ECO:0000256" key="9">
    <source>
        <dbReference type="ARBA" id="ARBA00022968"/>
    </source>
</evidence>
<evidence type="ECO:0000256" key="4">
    <source>
        <dbReference type="ARBA" id="ARBA00007706"/>
    </source>
</evidence>
<comment type="cofactor">
    <cofactor evidence="1 17 20">
        <name>Mn(2+)</name>
        <dbReference type="ChEBI" id="CHEBI:29035"/>
    </cofactor>
</comment>
<dbReference type="GO" id="GO:0000139">
    <property type="term" value="C:Golgi membrane"/>
    <property type="evidence" value="ECO:0007669"/>
    <property type="project" value="UniProtKB-SubCell"/>
</dbReference>
<evidence type="ECO:0000256" key="3">
    <source>
        <dbReference type="ARBA" id="ARBA00004922"/>
    </source>
</evidence>
<evidence type="ECO:0000256" key="2">
    <source>
        <dbReference type="ARBA" id="ARBA00004323"/>
    </source>
</evidence>
<comment type="similarity">
    <text evidence="4 20">Belongs to the glycosyltransferase 43 family.</text>
</comment>
<protein>
    <recommendedName>
        <fullName evidence="5 20">Galactosylgalactosylxylosylprotein 3-beta-glucuronosyltransferase</fullName>
        <ecNumber evidence="5 20">2.4.1.135</ecNumber>
    </recommendedName>
</protein>
<keyword evidence="12" id="KW-0472">Membrane</keyword>
<dbReference type="AlphaFoldDB" id="A0A131XV48"/>
<comment type="pathway">
    <text evidence="3 20">Protein modification; protein glycosylation.</text>
</comment>
<dbReference type="GO" id="GO:0050650">
    <property type="term" value="P:chondroitin sulfate proteoglycan biosynthetic process"/>
    <property type="evidence" value="ECO:0007669"/>
    <property type="project" value="TreeGrafter"/>
</dbReference>
<evidence type="ECO:0000256" key="1">
    <source>
        <dbReference type="ARBA" id="ARBA00001936"/>
    </source>
</evidence>
<evidence type="ECO:0000256" key="15">
    <source>
        <dbReference type="ARBA" id="ARBA00047979"/>
    </source>
</evidence>
<evidence type="ECO:0000256" key="19">
    <source>
        <dbReference type="PIRSR" id="PIRSR605027-5"/>
    </source>
</evidence>
<evidence type="ECO:0000256" key="8">
    <source>
        <dbReference type="ARBA" id="ARBA00022723"/>
    </source>
</evidence>
<feature type="site" description="Interaction with galactose moiety of substrate glycoprotein" evidence="18">
    <location>
        <position position="224"/>
    </location>
</feature>
<dbReference type="EC" id="2.4.1.135" evidence="5 20"/>
<evidence type="ECO:0000256" key="17">
    <source>
        <dbReference type="PIRSR" id="PIRSR605027-3"/>
    </source>
</evidence>
<feature type="compositionally biased region" description="Basic and acidic residues" evidence="21">
    <location>
        <begin position="310"/>
        <end position="319"/>
    </location>
</feature>
<evidence type="ECO:0000256" key="12">
    <source>
        <dbReference type="ARBA" id="ARBA00023136"/>
    </source>
</evidence>
<evidence type="ECO:0000256" key="7">
    <source>
        <dbReference type="ARBA" id="ARBA00022692"/>
    </source>
</evidence>
<dbReference type="UniPathway" id="UPA00378"/>
<feature type="disulfide bond" description="Interchain" evidence="19">
    <location>
        <position position="35"/>
    </location>
</feature>
<evidence type="ECO:0000256" key="16">
    <source>
        <dbReference type="PIRSR" id="PIRSR605027-1"/>
    </source>
</evidence>
<evidence type="ECO:0000256" key="11">
    <source>
        <dbReference type="ARBA" id="ARBA00023034"/>
    </source>
</evidence>
<keyword evidence="13" id="KW-0325">Glycoprotein</keyword>
<keyword evidence="9 20" id="KW-0735">Signal-anchor</keyword>
<evidence type="ECO:0000256" key="6">
    <source>
        <dbReference type="ARBA" id="ARBA00022679"/>
    </source>
</evidence>
<dbReference type="GO" id="GO:0005975">
    <property type="term" value="P:carbohydrate metabolic process"/>
    <property type="evidence" value="ECO:0007669"/>
    <property type="project" value="TreeGrafter"/>
</dbReference>
<dbReference type="Gene3D" id="3.90.550.10">
    <property type="entry name" value="Spore Coat Polysaccharide Biosynthesis Protein SpsA, Chain A"/>
    <property type="match status" value="1"/>
</dbReference>
<keyword evidence="19" id="KW-1015">Disulfide bond</keyword>
<dbReference type="PANTHER" id="PTHR10896:SF65">
    <property type="entry name" value="GALACTOSYLGALACTOSYLXYLOSYLPROTEIN 3-BETA-GLUCURONOSYLTRANSFERASE 3"/>
    <property type="match status" value="1"/>
</dbReference>
<keyword evidence="6 20" id="KW-0808">Transferase</keyword>
<dbReference type="CDD" id="cd00218">
    <property type="entry name" value="GlcAT-I"/>
    <property type="match status" value="1"/>
</dbReference>
<proteinExistence type="evidence at transcript level"/>
<dbReference type="EMBL" id="GEFM01005698">
    <property type="protein sequence ID" value="JAP70098.1"/>
    <property type="molecule type" value="mRNA"/>
</dbReference>